<evidence type="ECO:0000313" key="4">
    <source>
        <dbReference type="EMBL" id="MTR86149.1"/>
    </source>
</evidence>
<reference evidence="6 8" key="2">
    <citation type="submission" date="2018-08" db="EMBL/GenBank/DDBJ databases">
        <title>A genome reference for cultivated species of the human gut microbiota.</title>
        <authorList>
            <person name="Zou Y."/>
            <person name="Xue W."/>
            <person name="Luo G."/>
        </authorList>
    </citation>
    <scope>NUCLEOTIDE SEQUENCE [LARGE SCALE GENOMIC DNA]</scope>
    <source>
        <strain evidence="6 8">AM37-1AC</strain>
    </source>
</reference>
<dbReference type="InterPro" id="IPR025420">
    <property type="entry name" value="DUF4143"/>
</dbReference>
<feature type="domain" description="AAA" evidence="1">
    <location>
        <begin position="21"/>
        <end position="155"/>
    </location>
</feature>
<gene>
    <name evidence="6" type="ORF">DW856_19835</name>
    <name evidence="3" type="ORF">ERS852572_00650</name>
    <name evidence="5" type="ORF">GCK47_02070</name>
    <name evidence="4" type="ORF">GMD50_14105</name>
</gene>
<dbReference type="Proteomes" id="UP000478483">
    <property type="component" value="Unassembled WGS sequence"/>
</dbReference>
<dbReference type="PANTHER" id="PTHR33295">
    <property type="entry name" value="ATPASE"/>
    <property type="match status" value="1"/>
</dbReference>
<evidence type="ECO:0000313" key="8">
    <source>
        <dbReference type="Proteomes" id="UP000283513"/>
    </source>
</evidence>
<reference evidence="3 7" key="1">
    <citation type="submission" date="2015-09" db="EMBL/GenBank/DDBJ databases">
        <authorList>
            <consortium name="Pathogen Informatics"/>
        </authorList>
    </citation>
    <scope>NUCLEOTIDE SEQUENCE [LARGE SCALE GENOMIC DNA]</scope>
    <source>
        <strain evidence="3 7">2789STDY5834960</strain>
    </source>
</reference>
<dbReference type="PANTHER" id="PTHR33295:SF7">
    <property type="entry name" value="ATPASE"/>
    <property type="match status" value="1"/>
</dbReference>
<dbReference type="InterPro" id="IPR041682">
    <property type="entry name" value="AAA_14"/>
</dbReference>
<evidence type="ECO:0000313" key="10">
    <source>
        <dbReference type="Proteomes" id="UP000479531"/>
    </source>
</evidence>
<protein>
    <submittedName>
        <fullName evidence="4">AAA family ATPase</fullName>
    </submittedName>
    <submittedName>
        <fullName evidence="6">ATP-binding protein</fullName>
    </submittedName>
</protein>
<keyword evidence="6" id="KW-0547">Nucleotide-binding</keyword>
<dbReference type="EMBL" id="WGGT01000002">
    <property type="protein sequence ID" value="MVQ44524.1"/>
    <property type="molecule type" value="Genomic_DNA"/>
</dbReference>
<dbReference type="Pfam" id="PF13635">
    <property type="entry name" value="DUF4143"/>
    <property type="match status" value="1"/>
</dbReference>
<dbReference type="RefSeq" id="WP_006859429.1">
    <property type="nucleotide sequence ID" value="NZ_CABIYH010000004.1"/>
</dbReference>
<dbReference type="Proteomes" id="UP000095350">
    <property type="component" value="Unassembled WGS sequence"/>
</dbReference>
<dbReference type="InterPro" id="IPR027417">
    <property type="entry name" value="P-loop_NTPase"/>
</dbReference>
<organism evidence="3 7">
    <name type="scientific">Roseburia intestinalis</name>
    <dbReference type="NCBI Taxonomy" id="166486"/>
    <lineage>
        <taxon>Bacteria</taxon>
        <taxon>Bacillati</taxon>
        <taxon>Bacillota</taxon>
        <taxon>Clostridia</taxon>
        <taxon>Lachnospirales</taxon>
        <taxon>Lachnospiraceae</taxon>
        <taxon>Roseburia</taxon>
    </lineage>
</organism>
<feature type="domain" description="DUF4143" evidence="2">
    <location>
        <begin position="230"/>
        <end position="405"/>
    </location>
</feature>
<sequence length="452" mass="53336">MILKRKIYKKLLEWKKECQGKKALLIEGARRIGKSTICEEFGKSEYKSFLLIDFAKKDKEVEGYFEKYLNDLDTFFMLLQTHFGTKLTERNSLIIFDEVQMFPQARAAIKYLVADGRYDYIETGSLISIRENVKNIVIPSEERHINMYPLDFEEFAIALEEDLLVEYIKKCFEKREPLERSMHNQAMLLFHQYMLVGGMPMPVVTFIESKKDFTEADREKRDILKLYREDIMKIDAKYRSKVLAIYDQIPGFLSQHEKRVVFKKLQDGSYADQYEETFFWLSDSMISNECFLCNDPNVGLSLNETRSYVKCYMGDTGLLVSHAFDENELLEDEVYKQILAGKLQINEGMLYENAIAQMLVANGHKLYFYTHYNENKHRNDMEIDFIISNNSRLKYKMFPIEVKSGKQYKTTSLNNFREKYKERIGESYIIHPRNLIVKDGIICIPPYMTMNI</sequence>
<dbReference type="STRING" id="166486.ERS852572_00650"/>
<dbReference type="PaxDb" id="166486-ERS852572_00650"/>
<dbReference type="OrthoDB" id="9801806at2"/>
<evidence type="ECO:0000313" key="7">
    <source>
        <dbReference type="Proteomes" id="UP000095350"/>
    </source>
</evidence>
<name>A0A173RWQ2_9FIRM</name>
<dbReference type="EMBL" id="QSHO01000036">
    <property type="protein sequence ID" value="RHC11774.1"/>
    <property type="molecule type" value="Genomic_DNA"/>
</dbReference>
<dbReference type="Proteomes" id="UP000283513">
    <property type="component" value="Unassembled WGS sequence"/>
</dbReference>
<evidence type="ECO:0000313" key="5">
    <source>
        <dbReference type="EMBL" id="MVQ44524.1"/>
    </source>
</evidence>
<evidence type="ECO:0000313" key="6">
    <source>
        <dbReference type="EMBL" id="RHC11774.1"/>
    </source>
</evidence>
<proteinExistence type="predicted"/>
<dbReference type="GeneID" id="61432811"/>
<evidence type="ECO:0000259" key="1">
    <source>
        <dbReference type="Pfam" id="PF13173"/>
    </source>
</evidence>
<dbReference type="SUPFAM" id="SSF52540">
    <property type="entry name" value="P-loop containing nucleoside triphosphate hydrolases"/>
    <property type="match status" value="1"/>
</dbReference>
<reference evidence="4 9" key="3">
    <citation type="journal article" date="2019" name="Nat. Med.">
        <title>A library of human gut bacterial isolates paired with longitudinal multiomics data enables mechanistic microbiome research.</title>
        <authorList>
            <person name="Poyet M."/>
            <person name="Groussin M."/>
            <person name="Gibbons S.M."/>
            <person name="Avila-Pacheco J."/>
            <person name="Jiang X."/>
            <person name="Kearney S.M."/>
            <person name="Perrotta A.R."/>
            <person name="Berdy B."/>
            <person name="Zhao S."/>
            <person name="Lieberman T.D."/>
            <person name="Swanson P.K."/>
            <person name="Smith M."/>
            <person name="Roesemann S."/>
            <person name="Alexander J.E."/>
            <person name="Rich S.A."/>
            <person name="Livny J."/>
            <person name="Vlamakis H."/>
            <person name="Clish C."/>
            <person name="Bullock K."/>
            <person name="Deik A."/>
            <person name="Scott J."/>
            <person name="Pierce K.A."/>
            <person name="Xavier R.J."/>
            <person name="Alm E.J."/>
        </authorList>
    </citation>
    <scope>NUCLEOTIDE SEQUENCE [LARGE SCALE GENOMIC DNA]</scope>
    <source>
        <strain evidence="4 9">BIOML-A1</strain>
    </source>
</reference>
<dbReference type="EMBL" id="CYXZ01000004">
    <property type="protein sequence ID" value="CUM82351.1"/>
    <property type="molecule type" value="Genomic_DNA"/>
</dbReference>
<dbReference type="EMBL" id="WNAJ01000019">
    <property type="protein sequence ID" value="MTR86149.1"/>
    <property type="molecule type" value="Genomic_DNA"/>
</dbReference>
<keyword evidence="6" id="KW-0067">ATP-binding</keyword>
<evidence type="ECO:0000259" key="2">
    <source>
        <dbReference type="Pfam" id="PF13635"/>
    </source>
</evidence>
<dbReference type="AlphaFoldDB" id="A0A173RWQ2"/>
<dbReference type="Pfam" id="PF13173">
    <property type="entry name" value="AAA_14"/>
    <property type="match status" value="1"/>
</dbReference>
<evidence type="ECO:0000313" key="9">
    <source>
        <dbReference type="Proteomes" id="UP000478483"/>
    </source>
</evidence>
<reference evidence="5 10" key="4">
    <citation type="submission" date="2019-10" db="EMBL/GenBank/DDBJ databases">
        <title>Roseburia spp. ameliorate alcoholic fatty liver via restoration of gut barrier function.</title>
        <authorList>
            <person name="Seo B."/>
            <person name="Ko G."/>
        </authorList>
    </citation>
    <scope>NUCLEOTIDE SEQUENCE [LARGE SCALE GENOMIC DNA]</scope>
    <source>
        <strain evidence="5 10">SNUG30017</strain>
    </source>
</reference>
<dbReference type="Proteomes" id="UP000479531">
    <property type="component" value="Unassembled WGS sequence"/>
</dbReference>
<accession>A0A173RWQ2</accession>
<dbReference type="GO" id="GO:0005524">
    <property type="term" value="F:ATP binding"/>
    <property type="evidence" value="ECO:0007669"/>
    <property type="project" value="UniProtKB-KW"/>
</dbReference>
<evidence type="ECO:0000313" key="3">
    <source>
        <dbReference type="EMBL" id="CUM82351.1"/>
    </source>
</evidence>